<organism evidence="2 3">
    <name type="scientific">Tritrichomonas foetus</name>
    <dbReference type="NCBI Taxonomy" id="1144522"/>
    <lineage>
        <taxon>Eukaryota</taxon>
        <taxon>Metamonada</taxon>
        <taxon>Parabasalia</taxon>
        <taxon>Tritrichomonadida</taxon>
        <taxon>Tritrichomonadidae</taxon>
        <taxon>Tritrichomonas</taxon>
    </lineage>
</organism>
<dbReference type="GeneID" id="94832261"/>
<sequence>MSVISFIANRDRADLPKAASSEEVENIIKSTKNFFDNKYNITRCDIKPCQFFSENDFNFMNEQFSSAGSSSAHVFDPNLIHASISPLNDLSDVWNLLNDSLKYKSIDLFKKCCVDNNIITIKKSSMNSEIKASMNSILNLLNSPENFSGFYPEVNSFRNKVKLDTQKLSSSTSFFVTPYYAFIGLENGEVGMNKVEFTSIVSSIDPIRNLFSPFSKAGHDKNDRKHHQYSLVVLNNIILQIFHKTIRYIELNKDYDTIKTRKTEFLKFPAISDGNKIFSFDHKKIINVFNCDNITNLSERPEKSIVLSQIPTNFDVSSTILATNGAVITFGSISKVTKNIEYIFETFSLVNGKLLKKFTMKLENKIEAWNFSPFKVNHFTIEDNYFKELKSVASIPRWIEGFYLTHDKNEKSEKVDKNEKNATNPFLDAFEVSVFEGFSFFSGGDMSLYQKVFCHVFNLGNIHLIKAISNLFIQYSIDVDEVIELLDSSYQKCKKNDIEQLMFFLYLNSIPKAVKEISSRNYVNQYLENEKWINSKSYSSILLFPSLFNFETIPLSDNAIYNLVNYILSKHEEFPYESTMILSSYCHKYCKEIFTRPKDGFPVIKSTVTLIFKYVAGSLKKIQRKKLTENDFCSSIIFKLWGFFLSIIAHSQPTWIYYAPDFLELLKFSFKTHKILNNSNTSHTHFVQNKGRNNTQNNVQNSVKNKSVSDSKLMRMMNHSFVLYLEIFTWLPYGKANKYFKDIDDIYLRFQHPLNEVNRTLDEQLVNILNSVYNIPDENTYFEYLCKLRQKIMFMKKPKENINDYIISTGILEFLVVEDIKLIFPLKNTEILHTFYRLLKKNLKKMIPQHKIILSLYSDKLVSLLNLNFISKNHHKNLRKNQNQQNQQDESEISDHNDEEIEKKMRLLSLIDPLLLSIDLIKKYDIKLSVERLINSSGTVLEKNLPKLFDLYSFISDLDTILDKLMEISLKPNGKINYMELSNLQNHETYYSLWVIFYLFIKGIKSSPINTKKEFKNKLIKNYANIFKIFKAHLTCGSNDIIQMIMKCIVYLENSFQTDSKDGIDKYLLEMFDFLYNILFEYISERKNPFILQSLPSEALASTFTIIQFMKEMFNSSSGHFRTYLIKKASETQKQEDAIPIFAILNNSLEVMRPGVEINFTNESLEQITGTVLFYDQKEATVKIQLNESNKLPELKETETMYSNKSDVFSLNSLNFTVNPNFTDNMIFNTQSEYDIKLKRTERKNGKIEVDLSKCVNIWFSCPESVNIEIIQNYQPFLHLFFDIEITSNEDQTDTYFSSAFRLASLWDFISSTNFYDLLTIEQKLKIVHKRKWPDTFCPEQYIFDFGNYMSLRWIKFSPFTFVDVANSKNEVSRSPIVNNLVMSPKITDTGIMTTLFDGSTFVSPPIHPMNKMEIKIILHPTEPKNRFLRAHDKNALECDMRIRVFGLAIPFNTVLQSDDFEFECSTEGPSCNSSKFGDDLDSNETFDVKPLEIIIKFLPKKIGFEVYENGVLKSSTIGSPSIVMYFLTVELDCNNIAEYSVKNSNKRTTESRIKLSDAFAFKKTEKNDVFMRVTTKKVFTQMNDSSVYNELCLRDAACGLIDSFRTLISIHHIKKAKIYYPNSILRLLASIDPYPAGNAITLRDIRPFKHWKNTSEYIMDFITSYVDEIGPEILFKMKDEIDEMSHTNLNDDNNENKKESEGILCINNENKSALFIRKDQSILVSNCFVFSEDSTKPLKVIGYLKDDMPLYFSHDGVIVPFLRLSGSLVDYLLHMRHFMIISIHLNSYDFDFLTRKVRFLERSGRYFKKLFGHFVELLNSINPKPPMPGCFPYHLNLISFLISESSIHEFPEKFLLPTFCEFCGTKVELKETLPTSLNLNLNASNSEDNGDIYFAIHDNEVNSQRFEFIINSKITMKSNSFIILKSSDRSKKITIENKIANDKQPNNLEFVYCSLPDLTTITKELKNWKHHHSHQIQCFMKNSNDLMPSNYSTLPLSKQFSYDTIKFVFHILDSLKSEIKKEKKGFISFVNSHLIIHDPQDDNDRGQFKGELNKSGNIKNKPHNFEYFRKICDLSSWSPQRISYLKQRELSIFEVLDPNVLRISAEIQSYPEFENNFRKRLKEKPPLLVCTHNKAYHMLKSILKSAPAIICLQFIEFCTGFWGIEWINGQTHQIYVSFSESKEEIEAYQSDCILTIGVFLKKKNMKKALYSKLQEYSDRMFK</sequence>
<reference evidence="2" key="1">
    <citation type="submission" date="2016-10" db="EMBL/GenBank/DDBJ databases">
        <authorList>
            <person name="Benchimol M."/>
            <person name="Almeida L.G."/>
            <person name="Vasconcelos A.T."/>
            <person name="Perreira-Neves A."/>
            <person name="Rosa I.A."/>
            <person name="Tasca T."/>
            <person name="Bogo M.R."/>
            <person name="de Souza W."/>
        </authorList>
    </citation>
    <scope>NUCLEOTIDE SEQUENCE [LARGE SCALE GENOMIC DNA]</scope>
    <source>
        <strain evidence="2">K</strain>
    </source>
</reference>
<dbReference type="VEuPathDB" id="TrichDB:TRFO_14010"/>
<accession>A0A1J4KWM5</accession>
<dbReference type="Proteomes" id="UP000179807">
    <property type="component" value="Unassembled WGS sequence"/>
</dbReference>
<evidence type="ECO:0000313" key="3">
    <source>
        <dbReference type="Proteomes" id="UP000179807"/>
    </source>
</evidence>
<proteinExistence type="predicted"/>
<name>A0A1J4KWM5_9EUKA</name>
<feature type="region of interest" description="Disordered" evidence="1">
    <location>
        <begin position="877"/>
        <end position="896"/>
    </location>
</feature>
<evidence type="ECO:0000313" key="2">
    <source>
        <dbReference type="EMBL" id="OHT15639.1"/>
    </source>
</evidence>
<protein>
    <submittedName>
        <fullName evidence="2">Uncharacterized protein</fullName>
    </submittedName>
</protein>
<keyword evidence="3" id="KW-1185">Reference proteome</keyword>
<evidence type="ECO:0000256" key="1">
    <source>
        <dbReference type="SAM" id="MobiDB-lite"/>
    </source>
</evidence>
<dbReference type="EMBL" id="MLAK01000207">
    <property type="protein sequence ID" value="OHT15639.1"/>
    <property type="molecule type" value="Genomic_DNA"/>
</dbReference>
<gene>
    <name evidence="2" type="ORF">TRFO_14010</name>
</gene>
<comment type="caution">
    <text evidence="2">The sequence shown here is derived from an EMBL/GenBank/DDBJ whole genome shotgun (WGS) entry which is preliminary data.</text>
</comment>
<dbReference type="RefSeq" id="XP_068368775.1">
    <property type="nucleotide sequence ID" value="XM_068497557.1"/>
</dbReference>